<dbReference type="RefSeq" id="WP_310307361.1">
    <property type="nucleotide sequence ID" value="NZ_BAAAXB010000001.1"/>
</dbReference>
<dbReference type="InterPro" id="IPR036736">
    <property type="entry name" value="ACP-like_sf"/>
</dbReference>
<organism evidence="4 5">
    <name type="scientific">Saccharothrix longispora</name>
    <dbReference type="NCBI Taxonomy" id="33920"/>
    <lineage>
        <taxon>Bacteria</taxon>
        <taxon>Bacillati</taxon>
        <taxon>Actinomycetota</taxon>
        <taxon>Actinomycetes</taxon>
        <taxon>Pseudonocardiales</taxon>
        <taxon>Pseudonocardiaceae</taxon>
        <taxon>Saccharothrix</taxon>
    </lineage>
</organism>
<reference evidence="4 5" key="1">
    <citation type="submission" date="2023-07" db="EMBL/GenBank/DDBJ databases">
        <title>Sequencing the genomes of 1000 actinobacteria strains.</title>
        <authorList>
            <person name="Klenk H.-P."/>
        </authorList>
    </citation>
    <scope>NUCLEOTIDE SEQUENCE [LARGE SCALE GENOMIC DNA]</scope>
    <source>
        <strain evidence="4 5">DSM 43749</strain>
    </source>
</reference>
<dbReference type="InterPro" id="IPR006162">
    <property type="entry name" value="Ppantetheine_attach_site"/>
</dbReference>
<gene>
    <name evidence="4" type="ORF">J2S66_002738</name>
</gene>
<dbReference type="PROSITE" id="PS00012">
    <property type="entry name" value="PHOSPHOPANTETHEINE"/>
    <property type="match status" value="1"/>
</dbReference>
<dbReference type="InterPro" id="IPR020806">
    <property type="entry name" value="PKS_PP-bd"/>
</dbReference>
<evidence type="ECO:0000256" key="2">
    <source>
        <dbReference type="ARBA" id="ARBA00022553"/>
    </source>
</evidence>
<dbReference type="PANTHER" id="PTHR44845">
    <property type="entry name" value="CARRIER DOMAIN-CONTAINING PROTEIN"/>
    <property type="match status" value="1"/>
</dbReference>
<dbReference type="EMBL" id="JAVDSG010000001">
    <property type="protein sequence ID" value="MDR6594354.1"/>
    <property type="molecule type" value="Genomic_DNA"/>
</dbReference>
<dbReference type="Pfam" id="PF00550">
    <property type="entry name" value="PP-binding"/>
    <property type="match status" value="1"/>
</dbReference>
<protein>
    <recommendedName>
        <fullName evidence="3">Carrier domain-containing protein</fullName>
    </recommendedName>
</protein>
<dbReference type="SMART" id="SM00823">
    <property type="entry name" value="PKS_PP"/>
    <property type="match status" value="1"/>
</dbReference>
<dbReference type="InterPro" id="IPR001031">
    <property type="entry name" value="Thioesterase"/>
</dbReference>
<dbReference type="SUPFAM" id="SSF47336">
    <property type="entry name" value="ACP-like"/>
    <property type="match status" value="1"/>
</dbReference>
<dbReference type="Pfam" id="PF00975">
    <property type="entry name" value="Thioesterase"/>
    <property type="match status" value="1"/>
</dbReference>
<keyword evidence="5" id="KW-1185">Reference proteome</keyword>
<dbReference type="Gene3D" id="3.40.50.1820">
    <property type="entry name" value="alpha/beta hydrolase"/>
    <property type="match status" value="1"/>
</dbReference>
<dbReference type="InterPro" id="IPR009081">
    <property type="entry name" value="PP-bd_ACP"/>
</dbReference>
<name>A0ABU1PW20_9PSEU</name>
<comment type="caution">
    <text evidence="4">The sequence shown here is derived from an EMBL/GenBank/DDBJ whole genome shotgun (WGS) entry which is preliminary data.</text>
</comment>
<dbReference type="Gene3D" id="1.10.1200.10">
    <property type="entry name" value="ACP-like"/>
    <property type="match status" value="1"/>
</dbReference>
<dbReference type="Proteomes" id="UP001268819">
    <property type="component" value="Unassembled WGS sequence"/>
</dbReference>
<dbReference type="InterPro" id="IPR029058">
    <property type="entry name" value="AB_hydrolase_fold"/>
</dbReference>
<dbReference type="PROSITE" id="PS50075">
    <property type="entry name" value="CARRIER"/>
    <property type="match status" value="1"/>
</dbReference>
<dbReference type="PANTHER" id="PTHR44845:SF7">
    <property type="entry name" value="PLIPASTATIN SYNTHASE SUBUNIT D"/>
    <property type="match status" value="1"/>
</dbReference>
<keyword evidence="2" id="KW-0597">Phosphoprotein</keyword>
<evidence type="ECO:0000256" key="1">
    <source>
        <dbReference type="ARBA" id="ARBA00022450"/>
    </source>
</evidence>
<dbReference type="SUPFAM" id="SSF53474">
    <property type="entry name" value="alpha/beta-Hydrolases"/>
    <property type="match status" value="1"/>
</dbReference>
<evidence type="ECO:0000259" key="3">
    <source>
        <dbReference type="PROSITE" id="PS50075"/>
    </source>
</evidence>
<sequence>MNPTADDVIETGYRHPRDPVELWLARQWQEVIGFAVGVRENFFELGGNSLDAARVVNAVFEEFGVQLPLNALTEHPTVEGLATRLRGQNERLSDPLVAIQRGDGTRPPLFLVHPANGQVGAYAHLAQALGEEFTLFGLQATGLHSDAAPLDTVPAMARAYVDAVLAVRTEGPYFLGGCSTGAAVAHEMAVHLAGTGAEVRLVAVLDAGLLDGITEPGFDGPDHGDQEVLERWRARGLVPPDGTPGFVARARRVWRADHDAVRDWEPRPYRGPLDVFRGPSGAPSPVADWPAGAVRQVREHDDLAALRGMIG</sequence>
<evidence type="ECO:0000313" key="5">
    <source>
        <dbReference type="Proteomes" id="UP001268819"/>
    </source>
</evidence>
<accession>A0ABU1PW20</accession>
<feature type="domain" description="Carrier" evidence="3">
    <location>
        <begin position="15"/>
        <end position="89"/>
    </location>
</feature>
<keyword evidence="1" id="KW-0596">Phosphopantetheine</keyword>
<proteinExistence type="predicted"/>
<evidence type="ECO:0000313" key="4">
    <source>
        <dbReference type="EMBL" id="MDR6594354.1"/>
    </source>
</evidence>